<feature type="transmembrane region" description="Helical" evidence="1">
    <location>
        <begin position="39"/>
        <end position="60"/>
    </location>
</feature>
<dbReference type="RefSeq" id="WP_132107541.1">
    <property type="nucleotide sequence ID" value="NZ_SMLB01000064.1"/>
</dbReference>
<name>A0A4R5A532_9ACTN</name>
<keyword evidence="1" id="KW-0812">Transmembrane</keyword>
<comment type="caution">
    <text evidence="2">The sequence shown here is derived from an EMBL/GenBank/DDBJ whole genome shotgun (WGS) entry which is preliminary data.</text>
</comment>
<dbReference type="Proteomes" id="UP000295217">
    <property type="component" value="Unassembled WGS sequence"/>
</dbReference>
<dbReference type="EMBL" id="SMLB01000064">
    <property type="protein sequence ID" value="TDD64642.1"/>
    <property type="molecule type" value="Genomic_DNA"/>
</dbReference>
<evidence type="ECO:0000313" key="3">
    <source>
        <dbReference type="Proteomes" id="UP000295217"/>
    </source>
</evidence>
<dbReference type="OrthoDB" id="5197373at2"/>
<accession>A0A4R5A532</accession>
<gene>
    <name evidence="2" type="ORF">E1262_27470</name>
</gene>
<proteinExistence type="predicted"/>
<organism evidence="2 3">
    <name type="scientific">Jiangella aurantiaca</name>
    <dbReference type="NCBI Taxonomy" id="2530373"/>
    <lineage>
        <taxon>Bacteria</taxon>
        <taxon>Bacillati</taxon>
        <taxon>Actinomycetota</taxon>
        <taxon>Actinomycetes</taxon>
        <taxon>Jiangellales</taxon>
        <taxon>Jiangellaceae</taxon>
        <taxon>Jiangella</taxon>
    </lineage>
</organism>
<evidence type="ECO:0000313" key="2">
    <source>
        <dbReference type="EMBL" id="TDD64642.1"/>
    </source>
</evidence>
<reference evidence="2 3" key="1">
    <citation type="submission" date="2019-02" db="EMBL/GenBank/DDBJ databases">
        <title>Draft genome sequences of novel Actinobacteria.</title>
        <authorList>
            <person name="Sahin N."/>
            <person name="Ay H."/>
            <person name="Saygin H."/>
        </authorList>
    </citation>
    <scope>NUCLEOTIDE SEQUENCE [LARGE SCALE GENOMIC DNA]</scope>
    <source>
        <strain evidence="2 3">8K307</strain>
    </source>
</reference>
<protein>
    <submittedName>
        <fullName evidence="2">DUF4307 domain-containing protein</fullName>
    </submittedName>
</protein>
<keyword evidence="1" id="KW-1133">Transmembrane helix</keyword>
<evidence type="ECO:0000256" key="1">
    <source>
        <dbReference type="SAM" id="Phobius"/>
    </source>
</evidence>
<sequence>MSRPTDVTGDHDTAPRDVLAERYGRAPGRGAAGARGGRGVLVAVVSGAVLVAVLVGWLIVRSASGPTVDAELLSWDEPRDGVLSARVEIRRDADLAVTCDLIAVDLRRIIVGQLDLEVPAGPDEHLVVPADIPLEGDGIVPELRGCRPASE</sequence>
<keyword evidence="3" id="KW-1185">Reference proteome</keyword>
<keyword evidence="1" id="KW-0472">Membrane</keyword>
<dbReference type="InterPro" id="IPR025443">
    <property type="entry name" value="DUF4307"/>
</dbReference>
<dbReference type="AlphaFoldDB" id="A0A4R5A532"/>
<dbReference type="Pfam" id="PF14155">
    <property type="entry name" value="DUF4307"/>
    <property type="match status" value="1"/>
</dbReference>